<evidence type="ECO:0000256" key="1">
    <source>
        <dbReference type="SAM" id="Phobius"/>
    </source>
</evidence>
<dbReference type="AlphaFoldDB" id="A0A6A4HPY4"/>
<dbReference type="Proteomes" id="UP000799118">
    <property type="component" value="Unassembled WGS sequence"/>
</dbReference>
<protein>
    <submittedName>
        <fullName evidence="2">Uncharacterized protein</fullName>
    </submittedName>
</protein>
<keyword evidence="3" id="KW-1185">Reference proteome</keyword>
<name>A0A6A4HPY4_9AGAR</name>
<keyword evidence="1" id="KW-0472">Membrane</keyword>
<reference evidence="2" key="1">
    <citation type="journal article" date="2019" name="Environ. Microbiol.">
        <title>Fungal ecological strategies reflected in gene transcription - a case study of two litter decomposers.</title>
        <authorList>
            <person name="Barbi F."/>
            <person name="Kohler A."/>
            <person name="Barry K."/>
            <person name="Baskaran P."/>
            <person name="Daum C."/>
            <person name="Fauchery L."/>
            <person name="Ihrmark K."/>
            <person name="Kuo A."/>
            <person name="LaButti K."/>
            <person name="Lipzen A."/>
            <person name="Morin E."/>
            <person name="Grigoriev I.V."/>
            <person name="Henrissat B."/>
            <person name="Lindahl B."/>
            <person name="Martin F."/>
        </authorList>
    </citation>
    <scope>NUCLEOTIDE SEQUENCE</scope>
    <source>
        <strain evidence="2">JB14</strain>
    </source>
</reference>
<proteinExistence type="predicted"/>
<organism evidence="2 3">
    <name type="scientific">Gymnopus androsaceus JB14</name>
    <dbReference type="NCBI Taxonomy" id="1447944"/>
    <lineage>
        <taxon>Eukaryota</taxon>
        <taxon>Fungi</taxon>
        <taxon>Dikarya</taxon>
        <taxon>Basidiomycota</taxon>
        <taxon>Agaricomycotina</taxon>
        <taxon>Agaricomycetes</taxon>
        <taxon>Agaricomycetidae</taxon>
        <taxon>Agaricales</taxon>
        <taxon>Marasmiineae</taxon>
        <taxon>Omphalotaceae</taxon>
        <taxon>Gymnopus</taxon>
    </lineage>
</organism>
<evidence type="ECO:0000313" key="2">
    <source>
        <dbReference type="EMBL" id="KAE9398845.1"/>
    </source>
</evidence>
<feature type="transmembrane region" description="Helical" evidence="1">
    <location>
        <begin position="20"/>
        <end position="39"/>
    </location>
</feature>
<sequence>MIREMDSDYSSHSASLFNLVWFFRTPWFACGSFIIFLDVKIRPRVASHHFK</sequence>
<accession>A0A6A4HPY4</accession>
<gene>
    <name evidence="2" type="ORF">BT96DRAFT_718070</name>
</gene>
<keyword evidence="1" id="KW-0812">Transmembrane</keyword>
<evidence type="ECO:0000313" key="3">
    <source>
        <dbReference type="Proteomes" id="UP000799118"/>
    </source>
</evidence>
<dbReference type="EMBL" id="ML769477">
    <property type="protein sequence ID" value="KAE9398845.1"/>
    <property type="molecule type" value="Genomic_DNA"/>
</dbReference>
<keyword evidence="1" id="KW-1133">Transmembrane helix</keyword>